<evidence type="ECO:0000313" key="5">
    <source>
        <dbReference type="Proteomes" id="UP000237798"/>
    </source>
</evidence>
<dbReference type="Pfam" id="PF11761">
    <property type="entry name" value="CbiG_mid"/>
    <property type="match status" value="1"/>
</dbReference>
<keyword evidence="5" id="KW-1185">Reference proteome</keyword>
<evidence type="ECO:0000259" key="3">
    <source>
        <dbReference type="Pfam" id="PF11761"/>
    </source>
</evidence>
<dbReference type="EMBL" id="PVXP01000024">
    <property type="protein sequence ID" value="PRR85104.1"/>
    <property type="molecule type" value="Genomic_DNA"/>
</dbReference>
<organism evidence="4 5">
    <name type="scientific">Clostridium luticellarii</name>
    <dbReference type="NCBI Taxonomy" id="1691940"/>
    <lineage>
        <taxon>Bacteria</taxon>
        <taxon>Bacillati</taxon>
        <taxon>Bacillota</taxon>
        <taxon>Clostridia</taxon>
        <taxon>Eubacteriales</taxon>
        <taxon>Clostridiaceae</taxon>
        <taxon>Clostridium</taxon>
    </lineage>
</organism>
<dbReference type="InterPro" id="IPR021744">
    <property type="entry name" value="CbiG_N"/>
</dbReference>
<dbReference type="AlphaFoldDB" id="A0A2T0BMJ9"/>
<dbReference type="Gene3D" id="3.40.50.11220">
    <property type="match status" value="1"/>
</dbReference>
<dbReference type="Gene3D" id="3.30.420.180">
    <property type="entry name" value="CobE/GbiG C-terminal domain"/>
    <property type="match status" value="1"/>
</dbReference>
<dbReference type="SUPFAM" id="SSF159672">
    <property type="entry name" value="CbiG N-terminal domain-like"/>
    <property type="match status" value="1"/>
</dbReference>
<dbReference type="InterPro" id="IPR021745">
    <property type="entry name" value="CbiG_mid"/>
</dbReference>
<comment type="caution">
    <text evidence="4">The sequence shown here is derived from an EMBL/GenBank/DDBJ whole genome shotgun (WGS) entry which is preliminary data.</text>
</comment>
<dbReference type="Pfam" id="PF11760">
    <property type="entry name" value="CbiG_N"/>
    <property type="match status" value="1"/>
</dbReference>
<evidence type="ECO:0000313" key="4">
    <source>
        <dbReference type="EMBL" id="PRR85104.1"/>
    </source>
</evidence>
<dbReference type="InterPro" id="IPR036518">
    <property type="entry name" value="CobE/GbiG_C_sf"/>
</dbReference>
<dbReference type="InterPro" id="IPR002750">
    <property type="entry name" value="CobE/GbiG_C"/>
</dbReference>
<proteinExistence type="predicted"/>
<sequence length="341" mass="37658">MMKISPTCTEREKMRIAVISVTNAGDKIAEKLKDYFSIDLYSKKKDEKFNLKNTAEIVMNKYRDVLFVSSTGIAVRAIAPFIKSKDRDPAVIVVDSSCKFVISLLSGHLGGANELAVELADILKAVPVITTATDNMGIKAPDVLARDNELVIDSLQDAKYMASLLVAGEKVGFMDEDNLIKVPAGYSSSLNKVSGAVYVTNKNRLSLDNTKILKLIRRNIVLGVGCRKNFSPLDMIDRVKKLLSDYNIDERAVKYIATVEIKSEERAVIELAEYFKCDIKIFSVEEIRNVQHNYEGSDFVEKSVGVRAVCEPCVELAGAALLTDKIKADGMTLCIGKLCRI</sequence>
<protein>
    <submittedName>
        <fullName evidence="4">Cobalamin biosynthesis protein CbiG</fullName>
    </submittedName>
</protein>
<evidence type="ECO:0000259" key="1">
    <source>
        <dbReference type="Pfam" id="PF01890"/>
    </source>
</evidence>
<feature type="domain" description="Cobalamin synthesis G N-terminal" evidence="2">
    <location>
        <begin position="58"/>
        <end position="134"/>
    </location>
</feature>
<dbReference type="Proteomes" id="UP000237798">
    <property type="component" value="Unassembled WGS sequence"/>
</dbReference>
<dbReference type="PANTHER" id="PTHR37477:SF1">
    <property type="entry name" value="COBALT-PRECORRIN-5A HYDROLASE"/>
    <property type="match status" value="1"/>
</dbReference>
<name>A0A2T0BMJ9_9CLOT</name>
<dbReference type="GO" id="GO:0009236">
    <property type="term" value="P:cobalamin biosynthetic process"/>
    <property type="evidence" value="ECO:0007669"/>
    <property type="project" value="InterPro"/>
</dbReference>
<dbReference type="InterPro" id="IPR052553">
    <property type="entry name" value="CbiG_hydrolase"/>
</dbReference>
<accession>A0A2T0BMJ9</accession>
<feature type="domain" description="CobE/GbiG C-terminal" evidence="1">
    <location>
        <begin position="220"/>
        <end position="335"/>
    </location>
</feature>
<dbReference type="NCBIfam" id="NF004466">
    <property type="entry name" value="PRK05788.1-4"/>
    <property type="match status" value="1"/>
</dbReference>
<gene>
    <name evidence="4" type="ORF">CLLU_19320</name>
</gene>
<evidence type="ECO:0000259" key="2">
    <source>
        <dbReference type="Pfam" id="PF11760"/>
    </source>
</evidence>
<reference evidence="4 5" key="1">
    <citation type="submission" date="2018-03" db="EMBL/GenBank/DDBJ databases">
        <title>Genome sequence of Clostridium luticellarii DSM 29923.</title>
        <authorList>
            <person name="Poehlein A."/>
            <person name="Daniel R."/>
        </authorList>
    </citation>
    <scope>NUCLEOTIDE SEQUENCE [LARGE SCALE GENOMIC DNA]</scope>
    <source>
        <strain evidence="4 5">DSM 29923</strain>
    </source>
</reference>
<dbReference type="PANTHER" id="PTHR37477">
    <property type="entry name" value="COBALT-PRECORRIN-5A HYDROLASE"/>
    <property type="match status" value="1"/>
</dbReference>
<feature type="domain" description="Cobalamin biosynthesis central region" evidence="3">
    <location>
        <begin position="140"/>
        <end position="205"/>
    </location>
</feature>
<dbReference type="InterPro" id="IPR038029">
    <property type="entry name" value="GbiG_N_sf"/>
</dbReference>
<dbReference type="SUPFAM" id="SSF159664">
    <property type="entry name" value="CobE/GbiG C-terminal domain-like"/>
    <property type="match status" value="1"/>
</dbReference>
<dbReference type="Pfam" id="PF01890">
    <property type="entry name" value="CbiG_C"/>
    <property type="match status" value="1"/>
</dbReference>